<dbReference type="InterPro" id="IPR038071">
    <property type="entry name" value="UROD/MetE-like_sf"/>
</dbReference>
<reference evidence="3 4" key="1">
    <citation type="submission" date="2019-05" db="EMBL/GenBank/DDBJ databases">
        <title>Emergence of the Ug99 lineage of the wheat stem rust pathogen through somatic hybridization.</title>
        <authorList>
            <person name="Li F."/>
            <person name="Upadhyaya N.M."/>
            <person name="Sperschneider J."/>
            <person name="Matny O."/>
            <person name="Nguyen-Phuc H."/>
            <person name="Mago R."/>
            <person name="Raley C."/>
            <person name="Miller M.E."/>
            <person name="Silverstein K.A.T."/>
            <person name="Henningsen E."/>
            <person name="Hirsch C.D."/>
            <person name="Visser B."/>
            <person name="Pretorius Z.A."/>
            <person name="Steffenson B.J."/>
            <person name="Schwessinger B."/>
            <person name="Dodds P.N."/>
            <person name="Figueroa M."/>
        </authorList>
    </citation>
    <scope>NUCLEOTIDE SEQUENCE [LARGE SCALE GENOMIC DNA]</scope>
    <source>
        <strain evidence="3 4">Ug99</strain>
    </source>
</reference>
<name>A0A5B0S7N9_PUCGR</name>
<evidence type="ECO:0000259" key="2">
    <source>
        <dbReference type="Pfam" id="PF01208"/>
    </source>
</evidence>
<dbReference type="Pfam" id="PF01208">
    <property type="entry name" value="URO-D"/>
    <property type="match status" value="1"/>
</dbReference>
<comment type="caution">
    <text evidence="3">The sequence shown here is derived from an EMBL/GenBank/DDBJ whole genome shotgun (WGS) entry which is preliminary data.</text>
</comment>
<feature type="region of interest" description="Disordered" evidence="1">
    <location>
        <begin position="29"/>
        <end position="64"/>
    </location>
</feature>
<dbReference type="PANTHER" id="PTHR21091">
    <property type="entry name" value="METHYLTETRAHYDROFOLATE:HOMOCYSTEINE METHYLTRANSFERASE RELATED"/>
    <property type="match status" value="1"/>
</dbReference>
<dbReference type="GO" id="GO:0005829">
    <property type="term" value="C:cytosol"/>
    <property type="evidence" value="ECO:0007669"/>
    <property type="project" value="TreeGrafter"/>
</dbReference>
<dbReference type="AlphaFoldDB" id="A0A5B0S7N9"/>
<dbReference type="Proteomes" id="UP000325313">
    <property type="component" value="Unassembled WGS sequence"/>
</dbReference>
<feature type="domain" description="Uroporphyrinogen decarboxylase (URO-D)" evidence="2">
    <location>
        <begin position="96"/>
        <end position="216"/>
    </location>
</feature>
<proteinExistence type="predicted"/>
<feature type="compositionally biased region" description="Basic and acidic residues" evidence="1">
    <location>
        <begin position="54"/>
        <end position="64"/>
    </location>
</feature>
<sequence length="274" mass="30144">MLDAGASDRSDDAADQKIRRIARWGDNSFQHFSHTASPGDGSDHESATNLPKPDQLKGTDGRDDHFVPLRQSAVDVICIYNQWRRRPSGLNASKATSFDTAKNWIQVHPELSARLLKKLAVVCALHLVNQIEAGCQIIQAGELSDYDFEHFSLPYLRRVSTLVKEGLSQVNIDLVPMVFFAKGANLPHQLQQLASSGYATVSLDWKVQPAYAIEALGSLSNLEMGPAHPDIRSDSDIRSRFRWNQTSASASASARGYPLALAGIRADIRPLNDP</sequence>
<dbReference type="Gene3D" id="3.20.20.210">
    <property type="match status" value="1"/>
</dbReference>
<dbReference type="GO" id="GO:0006783">
    <property type="term" value="P:heme biosynthetic process"/>
    <property type="evidence" value="ECO:0007669"/>
    <property type="project" value="TreeGrafter"/>
</dbReference>
<evidence type="ECO:0000313" key="4">
    <source>
        <dbReference type="Proteomes" id="UP000325313"/>
    </source>
</evidence>
<dbReference type="PANTHER" id="PTHR21091:SF169">
    <property type="entry name" value="UROPORPHYRINOGEN DECARBOXYLASE"/>
    <property type="match status" value="1"/>
</dbReference>
<protein>
    <submittedName>
        <fullName evidence="3">Uroporphyrinogen decarboxylase in heme biosynthesis</fullName>
    </submittedName>
</protein>
<dbReference type="InterPro" id="IPR000257">
    <property type="entry name" value="Uroporphyrinogen_deCOase"/>
</dbReference>
<organism evidence="3 4">
    <name type="scientific">Puccinia graminis f. sp. tritici</name>
    <dbReference type="NCBI Taxonomy" id="56615"/>
    <lineage>
        <taxon>Eukaryota</taxon>
        <taxon>Fungi</taxon>
        <taxon>Dikarya</taxon>
        <taxon>Basidiomycota</taxon>
        <taxon>Pucciniomycotina</taxon>
        <taxon>Pucciniomycetes</taxon>
        <taxon>Pucciniales</taxon>
        <taxon>Pucciniaceae</taxon>
        <taxon>Puccinia</taxon>
    </lineage>
</organism>
<evidence type="ECO:0000256" key="1">
    <source>
        <dbReference type="SAM" id="MobiDB-lite"/>
    </source>
</evidence>
<evidence type="ECO:0000313" key="3">
    <source>
        <dbReference type="EMBL" id="KAA1133920.1"/>
    </source>
</evidence>
<dbReference type="EMBL" id="VDEP01000070">
    <property type="protein sequence ID" value="KAA1133920.1"/>
    <property type="molecule type" value="Genomic_DNA"/>
</dbReference>
<dbReference type="GO" id="GO:0004853">
    <property type="term" value="F:uroporphyrinogen decarboxylase activity"/>
    <property type="evidence" value="ECO:0007669"/>
    <property type="project" value="InterPro"/>
</dbReference>
<gene>
    <name evidence="3" type="primary">HEM12_3</name>
    <name evidence="3" type="ORF">PGTUg99_032038</name>
</gene>
<dbReference type="SUPFAM" id="SSF51726">
    <property type="entry name" value="UROD/MetE-like"/>
    <property type="match status" value="1"/>
</dbReference>
<accession>A0A5B0S7N9</accession>